<feature type="domain" description="Tim44-like" evidence="1">
    <location>
        <begin position="3"/>
        <end position="134"/>
    </location>
</feature>
<organism evidence="2 3">
    <name type="scientific">Thomasclavelia cocleata</name>
    <dbReference type="NCBI Taxonomy" id="69824"/>
    <lineage>
        <taxon>Bacteria</taxon>
        <taxon>Bacillati</taxon>
        <taxon>Bacillota</taxon>
        <taxon>Erysipelotrichia</taxon>
        <taxon>Erysipelotrichales</taxon>
        <taxon>Coprobacillaceae</taxon>
        <taxon>Thomasclavelia</taxon>
    </lineage>
</organism>
<evidence type="ECO:0000313" key="2">
    <source>
        <dbReference type="EMBL" id="SET32275.1"/>
    </source>
</evidence>
<dbReference type="SUPFAM" id="SSF54427">
    <property type="entry name" value="NTF2-like"/>
    <property type="match status" value="1"/>
</dbReference>
<keyword evidence="3" id="KW-1185">Reference proteome</keyword>
<proteinExistence type="predicted"/>
<dbReference type="Gene3D" id="3.10.450.240">
    <property type="match status" value="1"/>
</dbReference>
<dbReference type="InterPro" id="IPR007379">
    <property type="entry name" value="Tim44-like_dom"/>
</dbReference>
<dbReference type="Proteomes" id="UP000198558">
    <property type="component" value="Unassembled WGS sequence"/>
</dbReference>
<dbReference type="AlphaFoldDB" id="A0A1I0DKC1"/>
<protein>
    <submittedName>
        <fullName evidence="2">Tim44-like domain-containing protein</fullName>
    </submittedName>
</protein>
<evidence type="ECO:0000259" key="1">
    <source>
        <dbReference type="SMART" id="SM00978"/>
    </source>
</evidence>
<sequence length="187" mass="22172">MVEKEIVEEIKKYDANFSKIEFKRWCGEVLKILQEAWSKKDLETLKYYEVERLYLLHEEQLKAMQKNKIINVTKDMEINEIKIIDYNRMPDCEIFKVIISVSLIDYYQKENSMMILSGSLNQRVNADYKLEIVRDKDFLTDWLVDKSTMVCPNCGAVINLLQQKKCAYCDSVFITMDTSYKIMSLEI</sequence>
<name>A0A1I0DKC1_9FIRM</name>
<dbReference type="RefSeq" id="WP_092352876.1">
    <property type="nucleotide sequence ID" value="NZ_FOIN01000006.1"/>
</dbReference>
<dbReference type="InterPro" id="IPR032710">
    <property type="entry name" value="NTF2-like_dom_sf"/>
</dbReference>
<accession>A0A1I0DKC1</accession>
<dbReference type="OrthoDB" id="1653848at2"/>
<dbReference type="SMART" id="SM00978">
    <property type="entry name" value="Tim44"/>
    <property type="match status" value="1"/>
</dbReference>
<reference evidence="3" key="1">
    <citation type="submission" date="2016-10" db="EMBL/GenBank/DDBJ databases">
        <authorList>
            <person name="Varghese N."/>
            <person name="Submissions S."/>
        </authorList>
    </citation>
    <scope>NUCLEOTIDE SEQUENCE [LARGE SCALE GENOMIC DNA]</scope>
    <source>
        <strain evidence="3">DSM 1551</strain>
    </source>
</reference>
<evidence type="ECO:0000313" key="3">
    <source>
        <dbReference type="Proteomes" id="UP000198558"/>
    </source>
</evidence>
<dbReference type="EMBL" id="FOIN01000006">
    <property type="protein sequence ID" value="SET32275.1"/>
    <property type="molecule type" value="Genomic_DNA"/>
</dbReference>
<gene>
    <name evidence="2" type="ORF">SAMN04489758_10660</name>
</gene>
<dbReference type="GeneID" id="78287899"/>
<dbReference type="Pfam" id="PF04280">
    <property type="entry name" value="Tim44"/>
    <property type="match status" value="1"/>
</dbReference>